<protein>
    <submittedName>
        <fullName evidence="1">Uncharacterized protein</fullName>
    </submittedName>
</protein>
<accession>A0ACD5YHV8</accession>
<reference evidence="1" key="2">
    <citation type="submission" date="2025-09" db="UniProtKB">
        <authorList>
            <consortium name="EnsemblPlants"/>
        </authorList>
    </citation>
    <scope>IDENTIFICATION</scope>
</reference>
<name>A0ACD5YHV8_AVESA</name>
<evidence type="ECO:0000313" key="2">
    <source>
        <dbReference type="Proteomes" id="UP001732700"/>
    </source>
</evidence>
<keyword evidence="2" id="KW-1185">Reference proteome</keyword>
<reference evidence="1" key="1">
    <citation type="submission" date="2021-05" db="EMBL/GenBank/DDBJ databases">
        <authorList>
            <person name="Scholz U."/>
            <person name="Mascher M."/>
            <person name="Fiebig A."/>
        </authorList>
    </citation>
    <scope>NUCLEOTIDE SEQUENCE [LARGE SCALE GENOMIC DNA]</scope>
</reference>
<organism evidence="1 2">
    <name type="scientific">Avena sativa</name>
    <name type="common">Oat</name>
    <dbReference type="NCBI Taxonomy" id="4498"/>
    <lineage>
        <taxon>Eukaryota</taxon>
        <taxon>Viridiplantae</taxon>
        <taxon>Streptophyta</taxon>
        <taxon>Embryophyta</taxon>
        <taxon>Tracheophyta</taxon>
        <taxon>Spermatophyta</taxon>
        <taxon>Magnoliopsida</taxon>
        <taxon>Liliopsida</taxon>
        <taxon>Poales</taxon>
        <taxon>Poaceae</taxon>
        <taxon>BOP clade</taxon>
        <taxon>Pooideae</taxon>
        <taxon>Poodae</taxon>
        <taxon>Poeae</taxon>
        <taxon>Poeae Chloroplast Group 1 (Aveneae type)</taxon>
        <taxon>Aveninae</taxon>
        <taxon>Avena</taxon>
    </lineage>
</organism>
<sequence>MSRRFVNLLVNKLSGRRPTFSLHRIDTAILFCPTGSPKPADPAAPARLPPAAVSFYPRNQIGWMDFTALNDDVIAVDHEGRTLLYDGAVGAVRAMNPIIGPSFKDWFWYPLTPLRLNELDLLEDPRYNKYKLGLEQLDPFEVGAYTTVAGDSSDPWISTLPDVWISTVGAGTYSLHNAEWSKLGDWALPFRGRAHYVAEHGLWFGFSEKDQQLCAADLKQQPPAPPLREFPLLHHWEEEEEERSLPLPESWTPTATSLFPLGSGKLCIARCFRATNGEKLLPSEYMHEKASKSFAVLSGVEFVEDAGKGSLQIIKHNSVCYGIGENVVKPL</sequence>
<evidence type="ECO:0000313" key="1">
    <source>
        <dbReference type="EnsemblPlants" id="AVESA.00010b.r2.6AG1009510.1.CDS"/>
    </source>
</evidence>
<dbReference type="EnsemblPlants" id="AVESA.00010b.r2.6AG1009510.1">
    <property type="protein sequence ID" value="AVESA.00010b.r2.6AG1009510.1.CDS"/>
    <property type="gene ID" value="AVESA.00010b.r2.6AG1009510"/>
</dbReference>
<dbReference type="Proteomes" id="UP001732700">
    <property type="component" value="Chromosome 6A"/>
</dbReference>
<proteinExistence type="predicted"/>